<proteinExistence type="predicted"/>
<feature type="compositionally biased region" description="Basic and acidic residues" evidence="1">
    <location>
        <begin position="400"/>
        <end position="447"/>
    </location>
</feature>
<evidence type="ECO:0000256" key="1">
    <source>
        <dbReference type="SAM" id="MobiDB-lite"/>
    </source>
</evidence>
<feature type="region of interest" description="Disordered" evidence="1">
    <location>
        <begin position="120"/>
        <end position="308"/>
    </location>
</feature>
<feature type="region of interest" description="Disordered" evidence="1">
    <location>
        <begin position="400"/>
        <end position="463"/>
    </location>
</feature>
<feature type="compositionally biased region" description="Low complexity" evidence="1">
    <location>
        <begin position="139"/>
        <end position="150"/>
    </location>
</feature>
<name>A0A8H3B1S3_9AGAM</name>
<evidence type="ECO:0000313" key="3">
    <source>
        <dbReference type="Proteomes" id="UP000663888"/>
    </source>
</evidence>
<feature type="compositionally biased region" description="Polar residues" evidence="1">
    <location>
        <begin position="155"/>
        <end position="167"/>
    </location>
</feature>
<dbReference type="Proteomes" id="UP000663888">
    <property type="component" value="Unassembled WGS sequence"/>
</dbReference>
<feature type="compositionally biased region" description="Basic and acidic residues" evidence="1">
    <location>
        <begin position="244"/>
        <end position="308"/>
    </location>
</feature>
<dbReference type="EMBL" id="CAJMWX010001029">
    <property type="protein sequence ID" value="CAE6445492.1"/>
    <property type="molecule type" value="Genomic_DNA"/>
</dbReference>
<accession>A0A8H3B1S3</accession>
<feature type="compositionally biased region" description="Pro residues" evidence="1">
    <location>
        <begin position="452"/>
        <end position="461"/>
    </location>
</feature>
<sequence>MPDGNQSPTRLGATPPLEDKKTWIEKSSELLFHLFNLQLLSLAQISEYVSRVIKRPGALINTHLGNMMAGVRLLVGLFPGCSHGPWEKEVNSLRKWIDQHSSLDGNQANATIDCAIQEKEPRSGTVDTDNPRSHSVLCSSNKSNNPSPKSFNAPIVSSKTAHSSQRYNLKEEMDGTPGNNIGRPPRTPDTLRAESPVDTSSVDFSIFPPESTQWHTARGSSIKEEGRKASQAAEAKAIKKAKHQTKEDSAARDQEKAGRNAKEKRWFKEEAKRKEEIRAKLEAERKVNEQTARKAREEAEHRAKVDKMREEMEKLARREAEIKARRAREQEAQEEEVRKEMERKAKEDKTRVDKMREEMERMVQKEAELKAKRAAEHRARVEKMREDMEKMVQREAELRAKRERERKEKVRKAWEEAEEEKERRQAELEAQKMTELQAKEEAKRKALEPVPTHDPAPPRGPPQWELDGYYDLLHRGFIPYMYAGGLPEP</sequence>
<organism evidence="2 3">
    <name type="scientific">Rhizoctonia solani</name>
    <dbReference type="NCBI Taxonomy" id="456999"/>
    <lineage>
        <taxon>Eukaryota</taxon>
        <taxon>Fungi</taxon>
        <taxon>Dikarya</taxon>
        <taxon>Basidiomycota</taxon>
        <taxon>Agaricomycotina</taxon>
        <taxon>Agaricomycetes</taxon>
        <taxon>Cantharellales</taxon>
        <taxon>Ceratobasidiaceae</taxon>
        <taxon>Rhizoctonia</taxon>
    </lineage>
</organism>
<feature type="compositionally biased region" description="Polar residues" evidence="1">
    <location>
        <begin position="210"/>
        <end position="219"/>
    </location>
</feature>
<gene>
    <name evidence="2" type="ORF">RDB_LOCUS57682</name>
</gene>
<comment type="caution">
    <text evidence="2">The sequence shown here is derived from an EMBL/GenBank/DDBJ whole genome shotgun (WGS) entry which is preliminary data.</text>
</comment>
<reference evidence="2" key="1">
    <citation type="submission" date="2021-01" db="EMBL/GenBank/DDBJ databases">
        <authorList>
            <person name="Kaushik A."/>
        </authorList>
    </citation>
    <scope>NUCLEOTIDE SEQUENCE</scope>
    <source>
        <strain evidence="2">AG4-R118</strain>
    </source>
</reference>
<feature type="region of interest" description="Disordered" evidence="1">
    <location>
        <begin position="322"/>
        <end position="385"/>
    </location>
</feature>
<evidence type="ECO:0000313" key="2">
    <source>
        <dbReference type="EMBL" id="CAE6445492.1"/>
    </source>
</evidence>
<dbReference type="AlphaFoldDB" id="A0A8H3B1S3"/>
<protein>
    <submittedName>
        <fullName evidence="2">Uncharacterized protein</fullName>
    </submittedName>
</protein>